<name>A0A224XR60_9HEMI</name>
<keyword evidence="1" id="KW-0472">Membrane</keyword>
<organism evidence="2">
    <name type="scientific">Panstrongylus lignarius</name>
    <dbReference type="NCBI Taxonomy" id="156445"/>
    <lineage>
        <taxon>Eukaryota</taxon>
        <taxon>Metazoa</taxon>
        <taxon>Ecdysozoa</taxon>
        <taxon>Arthropoda</taxon>
        <taxon>Hexapoda</taxon>
        <taxon>Insecta</taxon>
        <taxon>Pterygota</taxon>
        <taxon>Neoptera</taxon>
        <taxon>Paraneoptera</taxon>
        <taxon>Hemiptera</taxon>
        <taxon>Heteroptera</taxon>
        <taxon>Panheteroptera</taxon>
        <taxon>Cimicomorpha</taxon>
        <taxon>Reduviidae</taxon>
        <taxon>Triatominae</taxon>
        <taxon>Panstrongylus</taxon>
    </lineage>
</organism>
<reference evidence="2" key="1">
    <citation type="journal article" date="2018" name="PLoS Negl. Trop. Dis.">
        <title>An insight into the salivary gland and fat body transcriptome of Panstrongylus lignarius (Hemiptera: Heteroptera), the main vector of Chagas disease in Peru.</title>
        <authorList>
            <person name="Nevoa J.C."/>
            <person name="Mendes M.T."/>
            <person name="da Silva M.V."/>
            <person name="Soares S.C."/>
            <person name="Oliveira C.J.F."/>
            <person name="Ribeiro J.M.C."/>
        </authorList>
    </citation>
    <scope>NUCLEOTIDE SEQUENCE</scope>
</reference>
<accession>A0A224XR60</accession>
<proteinExistence type="predicted"/>
<protein>
    <submittedName>
        <fullName evidence="2">Uncharacterized protein</fullName>
    </submittedName>
</protein>
<keyword evidence="1" id="KW-0812">Transmembrane</keyword>
<evidence type="ECO:0000313" key="2">
    <source>
        <dbReference type="EMBL" id="JAW14996.1"/>
    </source>
</evidence>
<feature type="transmembrane region" description="Helical" evidence="1">
    <location>
        <begin position="25"/>
        <end position="45"/>
    </location>
</feature>
<dbReference type="EMBL" id="GFTR01001430">
    <property type="protein sequence ID" value="JAW14996.1"/>
    <property type="molecule type" value="Transcribed_RNA"/>
</dbReference>
<sequence length="95" mass="11554">MNHIHPIILHIVLMMQQQTALHQELGLMKIVYYIFVIYVQLDFYWQKRLPYTQDFINLSCHLNVNHVLIQQDRGNILWHTVKYIPMSIRSVQMLY</sequence>
<dbReference type="AlphaFoldDB" id="A0A224XR60"/>
<evidence type="ECO:0000256" key="1">
    <source>
        <dbReference type="SAM" id="Phobius"/>
    </source>
</evidence>
<keyword evidence="1" id="KW-1133">Transmembrane helix</keyword>